<dbReference type="EMBL" id="CP048685">
    <property type="protein sequence ID" value="QPJ62580.1"/>
    <property type="molecule type" value="Genomic_DNA"/>
</dbReference>
<evidence type="ECO:0000313" key="2">
    <source>
        <dbReference type="Proteomes" id="UP000594688"/>
    </source>
</evidence>
<protein>
    <submittedName>
        <fullName evidence="1">Uncharacterized protein</fullName>
    </submittedName>
</protein>
<proteinExistence type="predicted"/>
<organism evidence="1 2">
    <name type="scientific">Candidatus Nitronauta litoralis</name>
    <dbReference type="NCBI Taxonomy" id="2705533"/>
    <lineage>
        <taxon>Bacteria</taxon>
        <taxon>Pseudomonadati</taxon>
        <taxon>Nitrospinota/Tectimicrobiota group</taxon>
        <taxon>Nitrospinota</taxon>
        <taxon>Nitrospinia</taxon>
        <taxon>Nitrospinales</taxon>
        <taxon>Nitrospinaceae</taxon>
        <taxon>Candidatus Nitronauta</taxon>
    </lineage>
</organism>
<dbReference type="AlphaFoldDB" id="A0A7T0G0R4"/>
<evidence type="ECO:0000313" key="1">
    <source>
        <dbReference type="EMBL" id="QPJ62580.1"/>
    </source>
</evidence>
<sequence length="118" mass="13092">MTEDSNGLEEEILELYREPVIGSGYGNTYGEQNLVALVEKYRSLSDEGMHFMSDLVTAYSTSTDLATSYISVGVLHAIGLNDQVEKAYDWAKTQDEAASITSHFDIGKSLSDHFIKNF</sequence>
<dbReference type="Proteomes" id="UP000594688">
    <property type="component" value="Chromosome"/>
</dbReference>
<reference evidence="1 2" key="1">
    <citation type="submission" date="2020-02" db="EMBL/GenBank/DDBJ databases">
        <title>Genomic and physiological characterization of two novel Nitrospinaceae genera.</title>
        <authorList>
            <person name="Mueller A.J."/>
            <person name="Jung M.-Y."/>
            <person name="Strachan C.R."/>
            <person name="Herbold C.W."/>
            <person name="Kirkegaard R.H."/>
            <person name="Daims H."/>
        </authorList>
    </citation>
    <scope>NUCLEOTIDE SEQUENCE [LARGE SCALE GENOMIC DNA]</scope>
    <source>
        <strain evidence="1">EB</strain>
    </source>
</reference>
<name>A0A7T0G0R4_9BACT</name>
<gene>
    <name evidence="1" type="ORF">G3M70_12135</name>
</gene>
<dbReference type="KEGG" id="nli:G3M70_12135"/>
<accession>A0A7T0G0R4</accession>